<dbReference type="SUPFAM" id="SSF47616">
    <property type="entry name" value="GST C-terminal domain-like"/>
    <property type="match status" value="1"/>
</dbReference>
<dbReference type="InterPro" id="IPR036282">
    <property type="entry name" value="Glutathione-S-Trfase_C_sf"/>
</dbReference>
<dbReference type="EMBL" id="HBHQ01022444">
    <property type="protein sequence ID" value="CAD9823348.1"/>
    <property type="molecule type" value="Transcribed_RNA"/>
</dbReference>
<dbReference type="GO" id="GO:0006749">
    <property type="term" value="P:glutathione metabolic process"/>
    <property type="evidence" value="ECO:0007669"/>
    <property type="project" value="TreeGrafter"/>
</dbReference>
<dbReference type="PROSITE" id="PS50405">
    <property type="entry name" value="GST_CTER"/>
    <property type="match status" value="1"/>
</dbReference>
<accession>A0A7S2XRM5</accession>
<name>A0A7S2XRM5_9STRA</name>
<feature type="signal peptide" evidence="1">
    <location>
        <begin position="1"/>
        <end position="29"/>
    </location>
</feature>
<evidence type="ECO:0000256" key="1">
    <source>
        <dbReference type="SAM" id="SignalP"/>
    </source>
</evidence>
<feature type="chain" id="PRO_5030700046" description="Glutathione transferase" evidence="1">
    <location>
        <begin position="30"/>
        <end position="284"/>
    </location>
</feature>
<dbReference type="Gene3D" id="3.40.30.10">
    <property type="entry name" value="Glutaredoxin"/>
    <property type="match status" value="1"/>
</dbReference>
<dbReference type="InterPro" id="IPR050213">
    <property type="entry name" value="GST_superfamily"/>
</dbReference>
<dbReference type="GO" id="GO:0004364">
    <property type="term" value="F:glutathione transferase activity"/>
    <property type="evidence" value="ECO:0007669"/>
    <property type="project" value="TreeGrafter"/>
</dbReference>
<dbReference type="PANTHER" id="PTHR11571:SF150">
    <property type="entry name" value="GLUTATHIONE S-TRANSFERASE"/>
    <property type="match status" value="1"/>
</dbReference>
<evidence type="ECO:0008006" key="5">
    <source>
        <dbReference type="Google" id="ProtNLM"/>
    </source>
</evidence>
<dbReference type="PANTHER" id="PTHR11571">
    <property type="entry name" value="GLUTATHIONE S-TRANSFERASE"/>
    <property type="match status" value="1"/>
</dbReference>
<feature type="domain" description="GST N-terminal" evidence="2">
    <location>
        <begin position="37"/>
        <end position="134"/>
    </location>
</feature>
<evidence type="ECO:0000259" key="2">
    <source>
        <dbReference type="PROSITE" id="PS50404"/>
    </source>
</evidence>
<organism evidence="4">
    <name type="scientific">Attheya septentrionalis</name>
    <dbReference type="NCBI Taxonomy" id="420275"/>
    <lineage>
        <taxon>Eukaryota</taxon>
        <taxon>Sar</taxon>
        <taxon>Stramenopiles</taxon>
        <taxon>Ochrophyta</taxon>
        <taxon>Bacillariophyta</taxon>
        <taxon>Coscinodiscophyceae</taxon>
        <taxon>Chaetocerotophycidae</taxon>
        <taxon>Chaetocerotales</taxon>
        <taxon>Attheyaceae</taxon>
        <taxon>Attheya</taxon>
    </lineage>
</organism>
<feature type="domain" description="GST C-terminal" evidence="3">
    <location>
        <begin position="136"/>
        <end position="284"/>
    </location>
</feature>
<evidence type="ECO:0000259" key="3">
    <source>
        <dbReference type="PROSITE" id="PS50405"/>
    </source>
</evidence>
<dbReference type="PROSITE" id="PS50404">
    <property type="entry name" value="GST_NTER"/>
    <property type="match status" value="1"/>
</dbReference>
<dbReference type="InterPro" id="IPR010987">
    <property type="entry name" value="Glutathione-S-Trfase_C-like"/>
</dbReference>
<dbReference type="Gene3D" id="1.20.1050.10">
    <property type="match status" value="1"/>
</dbReference>
<proteinExistence type="predicted"/>
<protein>
    <recommendedName>
        <fullName evidence="5">Glutathione transferase</fullName>
    </recommendedName>
</protein>
<dbReference type="InterPro" id="IPR004045">
    <property type="entry name" value="Glutathione_S-Trfase_N"/>
</dbReference>
<gene>
    <name evidence="4" type="ORF">ASEP1449_LOCUS15182</name>
</gene>
<evidence type="ECO:0000313" key="4">
    <source>
        <dbReference type="EMBL" id="CAD9823348.1"/>
    </source>
</evidence>
<sequence>MGEMVAFRTCRSVVVSVLLLCAWTSGVMALSVAAASSVPTVTYFDARGRAELTRCIFRLGSKEFVDHRFPIAFKTDDEGKPVGGFEVTEYEAEKSKGTFLVNMDRLPVLELNGCMIGQSAAMERAAARYCGMMGETDTEQAVIDCIVENVRDVKDSWRSITLKYGFPPSPEKTDAKKEWFTKPAVTKEPGPGGFRQLMTRLNASLPSSSPESIQFAMGESITLADVVIWDLLKETFTEPDDIAMMEEAMAADETSVERLIAISDHILNTPAMKEWLKVRPESMF</sequence>
<dbReference type="AlphaFoldDB" id="A0A7S2XRM5"/>
<keyword evidence="1" id="KW-0732">Signal</keyword>
<reference evidence="4" key="1">
    <citation type="submission" date="2021-01" db="EMBL/GenBank/DDBJ databases">
        <authorList>
            <person name="Corre E."/>
            <person name="Pelletier E."/>
            <person name="Niang G."/>
            <person name="Scheremetjew M."/>
            <person name="Finn R."/>
            <person name="Kale V."/>
            <person name="Holt S."/>
            <person name="Cochrane G."/>
            <person name="Meng A."/>
            <person name="Brown T."/>
            <person name="Cohen L."/>
        </authorList>
    </citation>
    <scope>NUCLEOTIDE SEQUENCE</scope>
    <source>
        <strain evidence="4">CCMP2084</strain>
    </source>
</reference>